<name>A0A8X6KQV5_TRICU</name>
<gene>
    <name evidence="1" type="ORF">TNCT_206001</name>
</gene>
<keyword evidence="2" id="KW-1185">Reference proteome</keyword>
<evidence type="ECO:0000313" key="2">
    <source>
        <dbReference type="Proteomes" id="UP000887116"/>
    </source>
</evidence>
<comment type="caution">
    <text evidence="1">The sequence shown here is derived from an EMBL/GenBank/DDBJ whole genome shotgun (WGS) entry which is preliminary data.</text>
</comment>
<dbReference type="OrthoDB" id="10446808at2759"/>
<protein>
    <submittedName>
        <fullName evidence="1">Uncharacterized protein</fullName>
    </submittedName>
</protein>
<dbReference type="AlphaFoldDB" id="A0A8X6KQV5"/>
<sequence>MESEMSMSWAASRKRNGYQSAEIIIGTTTCGWCVPRDDYPPPQWCGNPLGRRGRNWVTNFGRLGIRSLGLLWSTMGARLPVQFTRFCEKGSSTLANWVRGQRENGFRGGGGFHGYP</sequence>
<reference evidence="1" key="1">
    <citation type="submission" date="2020-07" db="EMBL/GenBank/DDBJ databases">
        <title>Multicomponent nature underlies the extraordinary mechanical properties of spider dragline silk.</title>
        <authorList>
            <person name="Kono N."/>
            <person name="Nakamura H."/>
            <person name="Mori M."/>
            <person name="Yoshida Y."/>
            <person name="Ohtoshi R."/>
            <person name="Malay A.D."/>
            <person name="Moran D.A.P."/>
            <person name="Tomita M."/>
            <person name="Numata K."/>
            <person name="Arakawa K."/>
        </authorList>
    </citation>
    <scope>NUCLEOTIDE SEQUENCE</scope>
</reference>
<dbReference type="Proteomes" id="UP000887116">
    <property type="component" value="Unassembled WGS sequence"/>
</dbReference>
<dbReference type="EMBL" id="BMAO01012124">
    <property type="protein sequence ID" value="GFQ79203.1"/>
    <property type="molecule type" value="Genomic_DNA"/>
</dbReference>
<accession>A0A8X6KQV5</accession>
<proteinExistence type="predicted"/>
<organism evidence="1 2">
    <name type="scientific">Trichonephila clavata</name>
    <name type="common">Joro spider</name>
    <name type="synonym">Nephila clavata</name>
    <dbReference type="NCBI Taxonomy" id="2740835"/>
    <lineage>
        <taxon>Eukaryota</taxon>
        <taxon>Metazoa</taxon>
        <taxon>Ecdysozoa</taxon>
        <taxon>Arthropoda</taxon>
        <taxon>Chelicerata</taxon>
        <taxon>Arachnida</taxon>
        <taxon>Araneae</taxon>
        <taxon>Araneomorphae</taxon>
        <taxon>Entelegynae</taxon>
        <taxon>Araneoidea</taxon>
        <taxon>Nephilidae</taxon>
        <taxon>Trichonephila</taxon>
    </lineage>
</organism>
<evidence type="ECO:0000313" key="1">
    <source>
        <dbReference type="EMBL" id="GFQ79203.1"/>
    </source>
</evidence>